<dbReference type="InterPro" id="IPR039375">
    <property type="entry name" value="NodN-like"/>
</dbReference>
<dbReference type="Pfam" id="PF01575">
    <property type="entry name" value="MaoC_dehydratas"/>
    <property type="match status" value="1"/>
</dbReference>
<evidence type="ECO:0000313" key="3">
    <source>
        <dbReference type="EMBL" id="SEG86371.1"/>
    </source>
</evidence>
<keyword evidence="4" id="KW-1185">Reference proteome</keyword>
<evidence type="ECO:0000313" key="4">
    <source>
        <dbReference type="Proteomes" id="UP000236723"/>
    </source>
</evidence>
<name>A0A1H6DMK7_9ACTN</name>
<sequence length="161" mass="17678">MRTPQRTILREPHELLDLVGRELGASEVRVVTQEEIDRFADVTGDHQWIHVDVERAKAGPFGGTIVHGFLTLALVPRLLEDILTIESFSMGVNYGLDRVRFVKPLPPGTEIQGVATLTSAERISVGDDGSEGVQAKASVVVEFANDATTCCVAEILFRYYP</sequence>
<evidence type="ECO:0000256" key="1">
    <source>
        <dbReference type="ARBA" id="ARBA00005254"/>
    </source>
</evidence>
<dbReference type="OrthoDB" id="9801735at2"/>
<dbReference type="InterPro" id="IPR029069">
    <property type="entry name" value="HotDog_dom_sf"/>
</dbReference>
<dbReference type="AlphaFoldDB" id="A0A1H6DMK7"/>
<gene>
    <name evidence="3" type="ORF">SAMN04489712_11964</name>
</gene>
<dbReference type="InterPro" id="IPR002539">
    <property type="entry name" value="MaoC-like_dom"/>
</dbReference>
<dbReference type="EMBL" id="FNVO01000019">
    <property type="protein sequence ID" value="SEG86371.1"/>
    <property type="molecule type" value="Genomic_DNA"/>
</dbReference>
<dbReference type="Gene3D" id="3.10.129.10">
    <property type="entry name" value="Hotdog Thioesterase"/>
    <property type="match status" value="1"/>
</dbReference>
<dbReference type="CDD" id="cd03450">
    <property type="entry name" value="NodN"/>
    <property type="match status" value="1"/>
</dbReference>
<dbReference type="RefSeq" id="WP_103942834.1">
    <property type="nucleotide sequence ID" value="NZ_FNVO01000019.1"/>
</dbReference>
<dbReference type="Proteomes" id="UP000236723">
    <property type="component" value="Unassembled WGS sequence"/>
</dbReference>
<dbReference type="PANTHER" id="PTHR42993:SF1">
    <property type="entry name" value="MAOC-LIKE DEHYDRATASE DOMAIN-CONTAINING PROTEIN"/>
    <property type="match status" value="1"/>
</dbReference>
<dbReference type="PANTHER" id="PTHR42993">
    <property type="entry name" value="MAOC-LIKE DEHYDRATASE DOMAIN-CONTAINING PROTEIN"/>
    <property type="match status" value="1"/>
</dbReference>
<reference evidence="4" key="1">
    <citation type="submission" date="2016-10" db="EMBL/GenBank/DDBJ databases">
        <authorList>
            <person name="Varghese N."/>
            <person name="Submissions S."/>
        </authorList>
    </citation>
    <scope>NUCLEOTIDE SEQUENCE [LARGE SCALE GENOMIC DNA]</scope>
    <source>
        <strain evidence="4">DSM 43163</strain>
    </source>
</reference>
<accession>A0A1H6DMK7</accession>
<feature type="domain" description="MaoC-like" evidence="2">
    <location>
        <begin position="19"/>
        <end position="122"/>
    </location>
</feature>
<dbReference type="SUPFAM" id="SSF54637">
    <property type="entry name" value="Thioesterase/thiol ester dehydrase-isomerase"/>
    <property type="match status" value="1"/>
</dbReference>
<organism evidence="3 4">
    <name type="scientific">Thermomonospora echinospora</name>
    <dbReference type="NCBI Taxonomy" id="1992"/>
    <lineage>
        <taxon>Bacteria</taxon>
        <taxon>Bacillati</taxon>
        <taxon>Actinomycetota</taxon>
        <taxon>Actinomycetes</taxon>
        <taxon>Streptosporangiales</taxon>
        <taxon>Thermomonosporaceae</taxon>
        <taxon>Thermomonospora</taxon>
    </lineage>
</organism>
<evidence type="ECO:0000259" key="2">
    <source>
        <dbReference type="Pfam" id="PF01575"/>
    </source>
</evidence>
<comment type="similarity">
    <text evidence="1">Belongs to the enoyl-CoA hydratase/isomerase family.</text>
</comment>
<protein>
    <submittedName>
        <fullName evidence="3">Acyl dehydratase</fullName>
    </submittedName>
</protein>
<proteinExistence type="inferred from homology"/>